<sequence length="507" mass="56315">MILSPSSEVHTQGQGGAPSPPRLGWGSPFPTYRPRPSRALMRLAIKRRASGGQRAGPGEEQRARDMEKARPQWGNPLQFVFACISYAVGLGNVWRFPYLCQMYGGGVASVVVSFFLSMYYNVINAWGFWYLFHSFQDPLPWSVCPLNSNHTGYDEECEKASSTQYFWYRKTLNISPSIQENGGVQWEPALCLTLAWLMVYLCILRGTESTGKVVYFTASMPYCVLIIYLVRGLTLHGATNGLMYMFTPKMEQLANPKAWINAATQIFFSLGLGFGSLIAFASYNEPSNNCQKHAIIVSIINSSTSIFASIVTFSIYGFKATFNYENCLNKVILLLTNSFDLEDGFLTVSNLEEVKNYLASTYPNKYSEVFPHIRNCSLESELDTAVQGTGLAFIVYTEAIKNMEVSQLWSVLYFFMLLTLGMGSMVGTGTAILTPLTDSKVISSYLPKEAISGQDTLLRREGMGGQGKVRQSAEWFPQEPCASKLTPEAGSRSLCSCTVSYSALEMD</sequence>
<feature type="transmembrane region" description="Helical" evidence="10">
    <location>
        <begin position="295"/>
        <end position="316"/>
    </location>
</feature>
<feature type="compositionally biased region" description="Basic and acidic residues" evidence="9">
    <location>
        <begin position="57"/>
        <end position="68"/>
    </location>
</feature>
<feature type="transmembrane region" description="Helical" evidence="10">
    <location>
        <begin position="411"/>
        <end position="433"/>
    </location>
</feature>
<evidence type="ECO:0000256" key="10">
    <source>
        <dbReference type="SAM" id="Phobius"/>
    </source>
</evidence>
<feature type="transmembrane region" description="Helical" evidence="10">
    <location>
        <begin position="258"/>
        <end position="283"/>
    </location>
</feature>
<dbReference type="PROSITE" id="PS50267">
    <property type="entry name" value="NA_NEUROTRAN_SYMP_3"/>
    <property type="match status" value="1"/>
</dbReference>
<protein>
    <submittedName>
        <fullName evidence="11">Solute carrier family 6 (neurotransmitter transporter), member 20A</fullName>
    </submittedName>
</protein>
<dbReference type="GeneTree" id="ENSGT00940000155873"/>
<feature type="binding site" evidence="8">
    <location>
        <position position="424"/>
    </location>
    <ligand>
        <name>Na(+)</name>
        <dbReference type="ChEBI" id="CHEBI:29101"/>
        <label>1</label>
    </ligand>
</feature>
<feature type="transmembrane region" description="Helical" evidence="10">
    <location>
        <begin position="76"/>
        <end position="94"/>
    </location>
</feature>
<keyword evidence="7" id="KW-0325">Glycoprotein</keyword>
<dbReference type="InterPro" id="IPR037272">
    <property type="entry name" value="SNS_sf"/>
</dbReference>
<organism evidence="11 12">
    <name type="scientific">Mus spicilegus</name>
    <name type="common">Mound-building mouse</name>
    <dbReference type="NCBI Taxonomy" id="10103"/>
    <lineage>
        <taxon>Eukaryota</taxon>
        <taxon>Metazoa</taxon>
        <taxon>Chordata</taxon>
        <taxon>Craniata</taxon>
        <taxon>Vertebrata</taxon>
        <taxon>Euteleostomi</taxon>
        <taxon>Mammalia</taxon>
        <taxon>Eutheria</taxon>
        <taxon>Euarchontoglires</taxon>
        <taxon>Glires</taxon>
        <taxon>Rodentia</taxon>
        <taxon>Myomorpha</taxon>
        <taxon>Muroidea</taxon>
        <taxon>Muridae</taxon>
        <taxon>Murinae</taxon>
        <taxon>Mus</taxon>
        <taxon>Mus</taxon>
    </lineage>
</organism>
<keyword evidence="2" id="KW-0813">Transport</keyword>
<feature type="transmembrane region" description="Helical" evidence="10">
    <location>
        <begin position="186"/>
        <end position="204"/>
    </location>
</feature>
<feature type="compositionally biased region" description="Polar residues" evidence="9">
    <location>
        <begin position="1"/>
        <end position="12"/>
    </location>
</feature>
<evidence type="ECO:0000313" key="11">
    <source>
        <dbReference type="Ensembl" id="ENSMSIP00000026014.1"/>
    </source>
</evidence>
<dbReference type="PANTHER" id="PTHR11616">
    <property type="entry name" value="SODIUM/CHLORIDE DEPENDENT TRANSPORTER"/>
    <property type="match status" value="1"/>
</dbReference>
<feature type="transmembrane region" description="Helical" evidence="10">
    <location>
        <begin position="213"/>
        <end position="238"/>
    </location>
</feature>
<keyword evidence="8" id="KW-0479">Metal-binding</keyword>
<keyword evidence="6 10" id="KW-0472">Membrane</keyword>
<dbReference type="GO" id="GO:0016324">
    <property type="term" value="C:apical plasma membrane"/>
    <property type="evidence" value="ECO:0007669"/>
    <property type="project" value="TreeGrafter"/>
</dbReference>
<dbReference type="GO" id="GO:0015193">
    <property type="term" value="F:L-proline transmembrane transporter activity"/>
    <property type="evidence" value="ECO:0007669"/>
    <property type="project" value="TreeGrafter"/>
</dbReference>
<keyword evidence="4" id="KW-0769">Symport</keyword>
<keyword evidence="8" id="KW-0915">Sodium</keyword>
<dbReference type="GO" id="GO:1904271">
    <property type="term" value="P:L-proline import across plasma membrane"/>
    <property type="evidence" value="ECO:0007669"/>
    <property type="project" value="TreeGrafter"/>
</dbReference>
<evidence type="ECO:0000256" key="5">
    <source>
        <dbReference type="ARBA" id="ARBA00022989"/>
    </source>
</evidence>
<reference evidence="11" key="2">
    <citation type="submission" date="2025-09" db="UniProtKB">
        <authorList>
            <consortium name="Ensembl"/>
        </authorList>
    </citation>
    <scope>IDENTIFICATION</scope>
</reference>
<evidence type="ECO:0000256" key="4">
    <source>
        <dbReference type="ARBA" id="ARBA00022847"/>
    </source>
</evidence>
<feature type="region of interest" description="Disordered" evidence="9">
    <location>
        <begin position="49"/>
        <end position="68"/>
    </location>
</feature>
<feature type="region of interest" description="Disordered" evidence="9">
    <location>
        <begin position="1"/>
        <end position="35"/>
    </location>
</feature>
<comment type="subcellular location">
    <subcellularLocation>
        <location evidence="1">Membrane</location>
        <topology evidence="1">Multi-pass membrane protein</topology>
    </subcellularLocation>
</comment>
<evidence type="ECO:0000256" key="9">
    <source>
        <dbReference type="SAM" id="MobiDB-lite"/>
    </source>
</evidence>
<feature type="binding site" evidence="8">
    <location>
        <position position="420"/>
    </location>
    <ligand>
        <name>Na(+)</name>
        <dbReference type="ChEBI" id="CHEBI:29101"/>
        <label>1</label>
    </ligand>
</feature>
<keyword evidence="5 10" id="KW-1133">Transmembrane helix</keyword>
<dbReference type="Pfam" id="PF00209">
    <property type="entry name" value="SNF"/>
    <property type="match status" value="1"/>
</dbReference>
<evidence type="ECO:0000256" key="6">
    <source>
        <dbReference type="ARBA" id="ARBA00023136"/>
    </source>
</evidence>
<dbReference type="PANTHER" id="PTHR11616:SF44">
    <property type="entry name" value="SODIUM- AND CHLORIDE-DEPENDENT TRANSPORTER XTRP3"/>
    <property type="match status" value="1"/>
</dbReference>
<dbReference type="SUPFAM" id="SSF161070">
    <property type="entry name" value="SNF-like"/>
    <property type="match status" value="1"/>
</dbReference>
<dbReference type="PRINTS" id="PR01206">
    <property type="entry name" value="ORPHTRNSPORT"/>
</dbReference>
<keyword evidence="3 10" id="KW-0812">Transmembrane</keyword>
<proteinExistence type="predicted"/>
<evidence type="ECO:0000256" key="8">
    <source>
        <dbReference type="PIRSR" id="PIRSR600175-1"/>
    </source>
</evidence>
<evidence type="ECO:0000256" key="1">
    <source>
        <dbReference type="ARBA" id="ARBA00004141"/>
    </source>
</evidence>
<accession>A0A8C6N055</accession>
<evidence type="ECO:0000256" key="3">
    <source>
        <dbReference type="ARBA" id="ARBA00022692"/>
    </source>
</evidence>
<reference evidence="11" key="1">
    <citation type="submission" date="2025-08" db="UniProtKB">
        <authorList>
            <consortium name="Ensembl"/>
        </authorList>
    </citation>
    <scope>IDENTIFICATION</scope>
</reference>
<dbReference type="PROSITE" id="PS00754">
    <property type="entry name" value="NA_NEUROTRAN_SYMP_2"/>
    <property type="match status" value="1"/>
</dbReference>
<evidence type="ECO:0000313" key="12">
    <source>
        <dbReference type="Proteomes" id="UP000694415"/>
    </source>
</evidence>
<evidence type="ECO:0000256" key="2">
    <source>
        <dbReference type="ARBA" id="ARBA00022448"/>
    </source>
</evidence>
<dbReference type="InterPro" id="IPR002438">
    <property type="entry name" value="Neutral_aa_SLC6"/>
</dbReference>
<dbReference type="Ensembl" id="ENSMSIT00000032811.1">
    <property type="protein sequence ID" value="ENSMSIP00000026014.1"/>
    <property type="gene ID" value="ENSMSIG00000021836.1"/>
</dbReference>
<dbReference type="GO" id="GO:0046872">
    <property type="term" value="F:metal ion binding"/>
    <property type="evidence" value="ECO:0007669"/>
    <property type="project" value="UniProtKB-KW"/>
</dbReference>
<keyword evidence="12" id="KW-1185">Reference proteome</keyword>
<feature type="transmembrane region" description="Helical" evidence="10">
    <location>
        <begin position="106"/>
        <end position="132"/>
    </location>
</feature>
<dbReference type="PRINTS" id="PR00176">
    <property type="entry name" value="NANEUSMPORT"/>
</dbReference>
<evidence type="ECO:0000256" key="7">
    <source>
        <dbReference type="ARBA" id="ARBA00023180"/>
    </source>
</evidence>
<feature type="binding site" evidence="8">
    <location>
        <position position="301"/>
    </location>
    <ligand>
        <name>Na(+)</name>
        <dbReference type="ChEBI" id="CHEBI:29101"/>
        <label>1</label>
    </ligand>
</feature>
<dbReference type="GO" id="GO:0015816">
    <property type="term" value="P:glycine transport"/>
    <property type="evidence" value="ECO:0007669"/>
    <property type="project" value="TreeGrafter"/>
</dbReference>
<feature type="binding site" evidence="8">
    <location>
        <position position="92"/>
    </location>
    <ligand>
        <name>Na(+)</name>
        <dbReference type="ChEBI" id="CHEBI:29101"/>
        <label>1</label>
    </ligand>
</feature>
<name>A0A8C6N055_MUSSI</name>
<feature type="binding site" evidence="8">
    <location>
        <position position="269"/>
    </location>
    <ligand>
        <name>Na(+)</name>
        <dbReference type="ChEBI" id="CHEBI:29101"/>
        <label>1</label>
    </ligand>
</feature>
<dbReference type="Proteomes" id="UP000694415">
    <property type="component" value="Unplaced"/>
</dbReference>
<dbReference type="GO" id="GO:0005298">
    <property type="term" value="F:proline:sodium symporter activity"/>
    <property type="evidence" value="ECO:0007669"/>
    <property type="project" value="TreeGrafter"/>
</dbReference>
<dbReference type="InterPro" id="IPR000175">
    <property type="entry name" value="Na/ntran_symport"/>
</dbReference>
<dbReference type="AlphaFoldDB" id="A0A8C6N055"/>